<feature type="compositionally biased region" description="Low complexity" evidence="1">
    <location>
        <begin position="438"/>
        <end position="448"/>
    </location>
</feature>
<evidence type="ECO:0000259" key="2">
    <source>
        <dbReference type="PROSITE" id="PS50172"/>
    </source>
</evidence>
<feature type="region of interest" description="Disordered" evidence="1">
    <location>
        <begin position="517"/>
        <end position="575"/>
    </location>
</feature>
<feature type="domain" description="WGR" evidence="3">
    <location>
        <begin position="211"/>
        <end position="332"/>
    </location>
</feature>
<organism evidence="4 5">
    <name type="scientific">Meristemomyces frigidus</name>
    <dbReference type="NCBI Taxonomy" id="1508187"/>
    <lineage>
        <taxon>Eukaryota</taxon>
        <taxon>Fungi</taxon>
        <taxon>Dikarya</taxon>
        <taxon>Ascomycota</taxon>
        <taxon>Pezizomycotina</taxon>
        <taxon>Dothideomycetes</taxon>
        <taxon>Dothideomycetidae</taxon>
        <taxon>Mycosphaerellales</taxon>
        <taxon>Teratosphaeriaceae</taxon>
        <taxon>Meristemomyces</taxon>
    </lineage>
</organism>
<comment type="caution">
    <text evidence="4">The sequence shown here is derived from an EMBL/GenBank/DDBJ whole genome shotgun (WGS) entry which is preliminary data.</text>
</comment>
<dbReference type="PROSITE" id="PS50172">
    <property type="entry name" value="BRCT"/>
    <property type="match status" value="1"/>
</dbReference>
<dbReference type="SUPFAM" id="SSF52113">
    <property type="entry name" value="BRCT domain"/>
    <property type="match status" value="1"/>
</dbReference>
<proteinExistence type="predicted"/>
<dbReference type="Pfam" id="PF00533">
    <property type="entry name" value="BRCT"/>
    <property type="match status" value="1"/>
</dbReference>
<dbReference type="InterPro" id="IPR036420">
    <property type="entry name" value="BRCT_dom_sf"/>
</dbReference>
<feature type="region of interest" description="Disordered" evidence="1">
    <location>
        <begin position="166"/>
        <end position="186"/>
    </location>
</feature>
<feature type="domain" description="BRCT" evidence="2">
    <location>
        <begin position="1"/>
        <end position="102"/>
    </location>
</feature>
<dbReference type="PROSITE" id="PS51977">
    <property type="entry name" value="WGR"/>
    <property type="match status" value="1"/>
</dbReference>
<dbReference type="Gene3D" id="3.40.50.10190">
    <property type="entry name" value="BRCT domain"/>
    <property type="match status" value="1"/>
</dbReference>
<evidence type="ECO:0000313" key="4">
    <source>
        <dbReference type="EMBL" id="KAK5114153.1"/>
    </source>
</evidence>
<dbReference type="InterPro" id="IPR008893">
    <property type="entry name" value="WGR_domain"/>
</dbReference>
<dbReference type="InterPro" id="IPR001357">
    <property type="entry name" value="BRCT_dom"/>
</dbReference>
<dbReference type="AlphaFoldDB" id="A0AAN7TJB2"/>
<sequence>MPAPCLKNMKITVIFPCHDDQNFTKDKVTRWISNAGGKYLTKFTDTTTHLVCSERTFQAGHSDVRQAHEKVKKGERIYIVSGEWLRVTLMNQKRAKEAEYSFVRVDKAAASVRQKVVQEREAREKGELGEEEEAGPQSVKGLLRHAFVDHTKQFVTEADRKRVEARLQREKAERDEVRKQKEQEERRAKAEQAALFRRGAKKAKNEIFSDNHHIYMDNTGFKYEITLTKIDPSKNRNERYVVTPPKETDAKLTTTKLQLYQSNTEPPTYASNAHFAGTGLVPSNNVIAALGCNYPTALHAFKKLFKEQTGVEWDERVRHAVERGVVEKRRRAGCAGGEGDWDEEGEKRLEVIRRMMEEKEFGKRVFEYHPPVFGGSGLVPEVQGVGLEASGFGLGREVDFLALSGSGGEGETQEGGRWVGGNDGSASLPPSTMPDTCQHQQQHQQQQYQPPPTFDFLRDNNSSALPVEVETNPDFERYACGGFADSSAIEDDDFGLGDTNFPFWDGMQKAAGLEVDGAATAVGSEEVGADKARGDDGDGDGDEEEDQPAAKKTKYDGGEEGEREGARGGARGASG</sequence>
<gene>
    <name evidence="4" type="ORF">LTR62_002723</name>
</gene>
<protein>
    <recommendedName>
        <fullName evidence="6">BRCT domain-containing protein</fullName>
    </recommendedName>
</protein>
<reference evidence="4" key="1">
    <citation type="submission" date="2023-08" db="EMBL/GenBank/DDBJ databases">
        <title>Black Yeasts Isolated from many extreme environments.</title>
        <authorList>
            <person name="Coleine C."/>
            <person name="Stajich J.E."/>
            <person name="Selbmann L."/>
        </authorList>
    </citation>
    <scope>NUCLEOTIDE SEQUENCE</scope>
    <source>
        <strain evidence="4">CCFEE 5401</strain>
    </source>
</reference>
<evidence type="ECO:0008006" key="6">
    <source>
        <dbReference type="Google" id="ProtNLM"/>
    </source>
</evidence>
<evidence type="ECO:0000259" key="3">
    <source>
        <dbReference type="PROSITE" id="PS51977"/>
    </source>
</evidence>
<dbReference type="EMBL" id="JAVRRL010000019">
    <property type="protein sequence ID" value="KAK5114153.1"/>
    <property type="molecule type" value="Genomic_DNA"/>
</dbReference>
<evidence type="ECO:0000256" key="1">
    <source>
        <dbReference type="SAM" id="MobiDB-lite"/>
    </source>
</evidence>
<feature type="region of interest" description="Disordered" evidence="1">
    <location>
        <begin position="404"/>
        <end position="454"/>
    </location>
</feature>
<feature type="compositionally biased region" description="Polar residues" evidence="1">
    <location>
        <begin position="424"/>
        <end position="437"/>
    </location>
</feature>
<dbReference type="Proteomes" id="UP001310890">
    <property type="component" value="Unassembled WGS sequence"/>
</dbReference>
<evidence type="ECO:0000313" key="5">
    <source>
        <dbReference type="Proteomes" id="UP001310890"/>
    </source>
</evidence>
<accession>A0AAN7TJB2</accession>
<name>A0AAN7TJB2_9PEZI</name>
<dbReference type="CDD" id="cd00027">
    <property type="entry name" value="BRCT"/>
    <property type="match status" value="1"/>
</dbReference>
<feature type="compositionally biased region" description="Acidic residues" evidence="1">
    <location>
        <begin position="537"/>
        <end position="547"/>
    </location>
</feature>